<dbReference type="InterPro" id="IPR036610">
    <property type="entry name" value="PEBP-like_sf"/>
</dbReference>
<dbReference type="Gene3D" id="3.90.280.10">
    <property type="entry name" value="PEBP-like"/>
    <property type="match status" value="1"/>
</dbReference>
<gene>
    <name evidence="2" type="ORF">QM012_004069</name>
</gene>
<evidence type="ECO:0008006" key="4">
    <source>
        <dbReference type="Google" id="ProtNLM"/>
    </source>
</evidence>
<feature type="signal peptide" evidence="1">
    <location>
        <begin position="1"/>
        <end position="18"/>
    </location>
</feature>
<dbReference type="PANTHER" id="PTHR11362">
    <property type="entry name" value="PHOSPHATIDYLETHANOLAMINE-BINDING PROTEIN"/>
    <property type="match status" value="1"/>
</dbReference>
<dbReference type="InterPro" id="IPR035810">
    <property type="entry name" value="PEBP_euk"/>
</dbReference>
<keyword evidence="3" id="KW-1185">Reference proteome</keyword>
<organism evidence="2 3">
    <name type="scientific">Aureobasidium pullulans</name>
    <name type="common">Black yeast</name>
    <name type="synonym">Pullularia pullulans</name>
    <dbReference type="NCBI Taxonomy" id="5580"/>
    <lineage>
        <taxon>Eukaryota</taxon>
        <taxon>Fungi</taxon>
        <taxon>Dikarya</taxon>
        <taxon>Ascomycota</taxon>
        <taxon>Pezizomycotina</taxon>
        <taxon>Dothideomycetes</taxon>
        <taxon>Dothideomycetidae</taxon>
        <taxon>Dothideales</taxon>
        <taxon>Saccotheciaceae</taxon>
        <taxon>Aureobasidium</taxon>
    </lineage>
</organism>
<accession>A0ABR0T823</accession>
<dbReference type="CDD" id="cd00866">
    <property type="entry name" value="PEBP_euk"/>
    <property type="match status" value="1"/>
</dbReference>
<protein>
    <recommendedName>
        <fullName evidence="4">PEBP-like protein</fullName>
    </recommendedName>
</protein>
<dbReference type="Pfam" id="PF01161">
    <property type="entry name" value="PBP"/>
    <property type="match status" value="1"/>
</dbReference>
<proteinExistence type="predicted"/>
<dbReference type="EMBL" id="JASGXD010000019">
    <property type="protein sequence ID" value="KAK6000081.1"/>
    <property type="molecule type" value="Genomic_DNA"/>
</dbReference>
<dbReference type="InterPro" id="IPR008914">
    <property type="entry name" value="PEBP"/>
</dbReference>
<evidence type="ECO:0000256" key="1">
    <source>
        <dbReference type="SAM" id="SignalP"/>
    </source>
</evidence>
<evidence type="ECO:0000313" key="2">
    <source>
        <dbReference type="EMBL" id="KAK6000081.1"/>
    </source>
</evidence>
<dbReference type="PANTHER" id="PTHR11362:SF148">
    <property type="entry name" value="CARBOXYPEPTIDASE Y INHIBITOR"/>
    <property type="match status" value="1"/>
</dbReference>
<name>A0ABR0T823_AURPU</name>
<evidence type="ECO:0000313" key="3">
    <source>
        <dbReference type="Proteomes" id="UP001341245"/>
    </source>
</evidence>
<feature type="chain" id="PRO_5045673584" description="PEBP-like protein" evidence="1">
    <location>
        <begin position="19"/>
        <end position="212"/>
    </location>
</feature>
<sequence length="212" mass="23490">MLIPYFVLLVLAESFVLPHQEILTSSPAEKDPNAILSALRDAEVIPDVLDTFSPLLSITANWSSSAKTSLGNTLPPSKLSHRPDVYANLLPSAYLPHGIEYVFALTDPDAPSHDNPEWSQVCHWLATYRDGDVHELVEYKSPAPPEKTGKHRYVAVVLVPRNGTTEALDLEAPSERKRWGFEGERAGVREFADLNGLKVVAANFIYSQNDKQ</sequence>
<keyword evidence="1" id="KW-0732">Signal</keyword>
<comment type="caution">
    <text evidence="2">The sequence shown here is derived from an EMBL/GenBank/DDBJ whole genome shotgun (WGS) entry which is preliminary data.</text>
</comment>
<reference evidence="2 3" key="1">
    <citation type="submission" date="2023-11" db="EMBL/GenBank/DDBJ databases">
        <title>Draft genome sequence and annotation of the polyextremotolerant black yeast-like fungus Aureobasidium pullulans NRRL 62042.</title>
        <authorList>
            <person name="Dielentheis-Frenken M.R.E."/>
            <person name="Wibberg D."/>
            <person name="Blank L.M."/>
            <person name="Tiso T."/>
        </authorList>
    </citation>
    <scope>NUCLEOTIDE SEQUENCE [LARGE SCALE GENOMIC DNA]</scope>
    <source>
        <strain evidence="2 3">NRRL 62042</strain>
    </source>
</reference>
<dbReference type="Proteomes" id="UP001341245">
    <property type="component" value="Unassembled WGS sequence"/>
</dbReference>
<dbReference type="SUPFAM" id="SSF49777">
    <property type="entry name" value="PEBP-like"/>
    <property type="match status" value="1"/>
</dbReference>